<gene>
    <name evidence="3" type="ORF">BN874_190011</name>
</gene>
<sequence>MPNPFAVLGVAETADDDAIKKAYLHQVREHPPERNPERFQVIRAAFEAVKTRPDRLRYRLFGQETPDLAGLVANALQPGGSRRRPTEFQLRQLLSSSLAGQK</sequence>
<dbReference type="SMART" id="SM00271">
    <property type="entry name" value="DnaJ"/>
    <property type="match status" value="1"/>
</dbReference>
<keyword evidence="3" id="KW-0346">Stress response</keyword>
<name>A0A7U7GAC8_9GAMM</name>
<dbReference type="EMBL" id="CBTK010000101">
    <property type="protein sequence ID" value="CDH44809.1"/>
    <property type="molecule type" value="Genomic_DNA"/>
</dbReference>
<dbReference type="CDD" id="cd06257">
    <property type="entry name" value="DnaJ"/>
    <property type="match status" value="1"/>
</dbReference>
<proteinExistence type="predicted"/>
<dbReference type="PROSITE" id="PS50076">
    <property type="entry name" value="DNAJ_2"/>
    <property type="match status" value="1"/>
</dbReference>
<evidence type="ECO:0000313" key="3">
    <source>
        <dbReference type="EMBL" id="CDH44809.1"/>
    </source>
</evidence>
<dbReference type="AlphaFoldDB" id="A0A7U7GAC8"/>
<organism evidence="3 4">
    <name type="scientific">Candidatus Contendobacter odensis Run_B_J11</name>
    <dbReference type="NCBI Taxonomy" id="1400861"/>
    <lineage>
        <taxon>Bacteria</taxon>
        <taxon>Pseudomonadati</taxon>
        <taxon>Pseudomonadota</taxon>
        <taxon>Gammaproteobacteria</taxon>
        <taxon>Candidatus Competibacteraceae</taxon>
        <taxon>Candidatus Contendibacter</taxon>
    </lineage>
</organism>
<evidence type="ECO:0000256" key="1">
    <source>
        <dbReference type="ARBA" id="ARBA00023186"/>
    </source>
</evidence>
<dbReference type="SUPFAM" id="SSF46565">
    <property type="entry name" value="Chaperone J-domain"/>
    <property type="match status" value="1"/>
</dbReference>
<feature type="domain" description="J" evidence="2">
    <location>
        <begin position="3"/>
        <end position="62"/>
    </location>
</feature>
<dbReference type="RefSeq" id="WP_034431981.1">
    <property type="nucleotide sequence ID" value="NZ_CBTK010000101.1"/>
</dbReference>
<dbReference type="Gene3D" id="1.10.287.110">
    <property type="entry name" value="DnaJ domain"/>
    <property type="match status" value="1"/>
</dbReference>
<accession>A0A7U7GAC8</accession>
<dbReference type="Proteomes" id="UP000019184">
    <property type="component" value="Unassembled WGS sequence"/>
</dbReference>
<evidence type="ECO:0000259" key="2">
    <source>
        <dbReference type="PROSITE" id="PS50076"/>
    </source>
</evidence>
<dbReference type="InterPro" id="IPR001623">
    <property type="entry name" value="DnaJ_domain"/>
</dbReference>
<dbReference type="InterPro" id="IPR036869">
    <property type="entry name" value="J_dom_sf"/>
</dbReference>
<reference evidence="3 4" key="1">
    <citation type="journal article" date="2014" name="ISME J.">
        <title>Candidatus Competibacter-lineage genomes retrieved from metagenomes reveal functional metabolic diversity.</title>
        <authorList>
            <person name="McIlroy S.J."/>
            <person name="Albertsen M."/>
            <person name="Andresen E.K."/>
            <person name="Saunders A.M."/>
            <person name="Kristiansen R."/>
            <person name="Stokholm-Bjerregaard M."/>
            <person name="Nielsen K.L."/>
            <person name="Nielsen P.H."/>
        </authorList>
    </citation>
    <scope>NUCLEOTIDE SEQUENCE [LARGE SCALE GENOMIC DNA]</scope>
    <source>
        <strain evidence="3 4">Run_B_J11</strain>
    </source>
</reference>
<keyword evidence="1" id="KW-0143">Chaperone</keyword>
<dbReference type="Pfam" id="PF00226">
    <property type="entry name" value="DnaJ"/>
    <property type="match status" value="1"/>
</dbReference>
<comment type="caution">
    <text evidence="3">The sequence shown here is derived from an EMBL/GenBank/DDBJ whole genome shotgun (WGS) entry which is preliminary data.</text>
</comment>
<keyword evidence="4" id="KW-1185">Reference proteome</keyword>
<evidence type="ECO:0000313" key="4">
    <source>
        <dbReference type="Proteomes" id="UP000019184"/>
    </source>
</evidence>
<protein>
    <submittedName>
        <fullName evidence="3">Heat shock protein DnaJ domain protein</fullName>
    </submittedName>
</protein>
<dbReference type="OrthoDB" id="5771095at2"/>